<evidence type="ECO:0000313" key="5">
    <source>
        <dbReference type="EMBL" id="MDQ0176634.1"/>
    </source>
</evidence>
<dbReference type="PROSITE" id="PS50995">
    <property type="entry name" value="HTH_MARR_2"/>
    <property type="match status" value="1"/>
</dbReference>
<protein>
    <submittedName>
        <fullName evidence="5">DNA-binding MarR family transcriptional regulator</fullName>
    </submittedName>
</protein>
<dbReference type="RefSeq" id="WP_307229944.1">
    <property type="nucleotide sequence ID" value="NZ_JAUSTT010000014.1"/>
</dbReference>
<dbReference type="GO" id="GO:0003677">
    <property type="term" value="F:DNA binding"/>
    <property type="evidence" value="ECO:0007669"/>
    <property type="project" value="UniProtKB-KW"/>
</dbReference>
<dbReference type="Gene3D" id="1.10.10.10">
    <property type="entry name" value="Winged helix-like DNA-binding domain superfamily/Winged helix DNA-binding domain"/>
    <property type="match status" value="1"/>
</dbReference>
<dbReference type="Pfam" id="PF12802">
    <property type="entry name" value="MarR_2"/>
    <property type="match status" value="1"/>
</dbReference>
<keyword evidence="3" id="KW-0804">Transcription</keyword>
<dbReference type="InterPro" id="IPR000835">
    <property type="entry name" value="HTH_MarR-typ"/>
</dbReference>
<evidence type="ECO:0000259" key="4">
    <source>
        <dbReference type="PROSITE" id="PS50995"/>
    </source>
</evidence>
<accession>A0ABT9WTK5</accession>
<proteinExistence type="predicted"/>
<gene>
    <name evidence="5" type="ORF">J2S08_002492</name>
</gene>
<dbReference type="EMBL" id="JAUSTT010000014">
    <property type="protein sequence ID" value="MDQ0176634.1"/>
    <property type="molecule type" value="Genomic_DNA"/>
</dbReference>
<keyword evidence="1" id="KW-0805">Transcription regulation</keyword>
<dbReference type="SMART" id="SM00347">
    <property type="entry name" value="HTH_MARR"/>
    <property type="match status" value="1"/>
</dbReference>
<reference evidence="5 6" key="1">
    <citation type="submission" date="2023-07" db="EMBL/GenBank/DDBJ databases">
        <title>Genomic Encyclopedia of Type Strains, Phase IV (KMG-IV): sequencing the most valuable type-strain genomes for metagenomic binning, comparative biology and taxonomic classification.</title>
        <authorList>
            <person name="Goeker M."/>
        </authorList>
    </citation>
    <scope>NUCLEOTIDE SEQUENCE [LARGE SCALE GENOMIC DNA]</scope>
    <source>
        <strain evidence="5 6">DSM 23837</strain>
    </source>
</reference>
<keyword evidence="2 5" id="KW-0238">DNA-binding</keyword>
<evidence type="ECO:0000256" key="2">
    <source>
        <dbReference type="ARBA" id="ARBA00023125"/>
    </source>
</evidence>
<evidence type="ECO:0000313" key="6">
    <source>
        <dbReference type="Proteomes" id="UP001223586"/>
    </source>
</evidence>
<feature type="domain" description="HTH marR-type" evidence="4">
    <location>
        <begin position="6"/>
        <end position="145"/>
    </location>
</feature>
<name>A0ABT9WTK5_9BACI</name>
<sequence>MDYSKERRDLFLMQQVYGTLFSLINKLQIQGDKYLDDLTSRQFMTIIAILHLSEDETTLNNIAKKLGTSKQNVNRLVTSIEKKGYLSVVPSEKDKRAINVKLSEMGKRKVIESSEKAVHFMADVFNQFTTEELETLWKLLKKLYEFDGETHDGFEEEGRNIAAEDDNKIINKMMEEFSKKRREKLHK</sequence>
<dbReference type="PANTHER" id="PTHR42756:SF1">
    <property type="entry name" value="TRANSCRIPTIONAL REPRESSOR OF EMRAB OPERON"/>
    <property type="match status" value="1"/>
</dbReference>
<comment type="caution">
    <text evidence="5">The sequence shown here is derived from an EMBL/GenBank/DDBJ whole genome shotgun (WGS) entry which is preliminary data.</text>
</comment>
<dbReference type="PRINTS" id="PR00598">
    <property type="entry name" value="HTHMARR"/>
</dbReference>
<organism evidence="5 6">
    <name type="scientific">Bacillus chungangensis</name>
    <dbReference type="NCBI Taxonomy" id="587633"/>
    <lineage>
        <taxon>Bacteria</taxon>
        <taxon>Bacillati</taxon>
        <taxon>Bacillota</taxon>
        <taxon>Bacilli</taxon>
        <taxon>Bacillales</taxon>
        <taxon>Bacillaceae</taxon>
        <taxon>Bacillus</taxon>
    </lineage>
</organism>
<dbReference type="Proteomes" id="UP001223586">
    <property type="component" value="Unassembled WGS sequence"/>
</dbReference>
<evidence type="ECO:0000256" key="1">
    <source>
        <dbReference type="ARBA" id="ARBA00023015"/>
    </source>
</evidence>
<dbReference type="SUPFAM" id="SSF46785">
    <property type="entry name" value="Winged helix' DNA-binding domain"/>
    <property type="match status" value="1"/>
</dbReference>
<evidence type="ECO:0000256" key="3">
    <source>
        <dbReference type="ARBA" id="ARBA00023163"/>
    </source>
</evidence>
<dbReference type="InterPro" id="IPR036390">
    <property type="entry name" value="WH_DNA-bd_sf"/>
</dbReference>
<keyword evidence="6" id="KW-1185">Reference proteome</keyword>
<dbReference type="InterPro" id="IPR036388">
    <property type="entry name" value="WH-like_DNA-bd_sf"/>
</dbReference>
<dbReference type="PANTHER" id="PTHR42756">
    <property type="entry name" value="TRANSCRIPTIONAL REGULATOR, MARR"/>
    <property type="match status" value="1"/>
</dbReference>